<dbReference type="SUPFAM" id="SSF81301">
    <property type="entry name" value="Nucleotidyltransferase"/>
    <property type="match status" value="1"/>
</dbReference>
<proteinExistence type="predicted"/>
<dbReference type="Gene3D" id="3.30.460.10">
    <property type="entry name" value="Beta Polymerase, domain 2"/>
    <property type="match status" value="1"/>
</dbReference>
<dbReference type="InterPro" id="IPR052930">
    <property type="entry name" value="TA_antitoxin_MntA"/>
</dbReference>
<dbReference type="InterPro" id="IPR043519">
    <property type="entry name" value="NT_sf"/>
</dbReference>
<protein>
    <submittedName>
        <fullName evidence="2">Nucleotidyltransferase domain-containing protein</fullName>
    </submittedName>
</protein>
<reference evidence="2 3" key="1">
    <citation type="submission" date="2018-06" db="EMBL/GenBank/DDBJ databases">
        <title>Extensive metabolic versatility and redundancy in microbially diverse, dynamic hydrothermal sediments.</title>
        <authorList>
            <person name="Dombrowski N."/>
            <person name="Teske A."/>
            <person name="Baker B.J."/>
        </authorList>
    </citation>
    <scope>NUCLEOTIDE SEQUENCE [LARGE SCALE GENOMIC DNA]</scope>
    <source>
        <strain evidence="2">B19_G9</strain>
    </source>
</reference>
<gene>
    <name evidence="2" type="ORF">DRI96_04485</name>
</gene>
<dbReference type="Pfam" id="PF18765">
    <property type="entry name" value="Polbeta"/>
    <property type="match status" value="1"/>
</dbReference>
<accession>A0A662DEX2</accession>
<dbReference type="GO" id="GO:0016740">
    <property type="term" value="F:transferase activity"/>
    <property type="evidence" value="ECO:0007669"/>
    <property type="project" value="UniProtKB-KW"/>
</dbReference>
<dbReference type="PANTHER" id="PTHR43852">
    <property type="entry name" value="NUCLEOTIDYLTRANSFERASE"/>
    <property type="match status" value="1"/>
</dbReference>
<name>A0A662DEX2_UNCAE</name>
<sequence length="142" mass="16840">MILTEEKKEKLRDFFQKRKEVILVYIFGSQAKGIASSLSDVDIAVYLDEKLTRHQRFDLRLFLINRVCSLLGFKKIDLVILNDAPLILQYSILKDGVILYSRDEPKRINIEVKIMSKYFDQKYYQDRHDKILLEQIKKEGIL</sequence>
<comment type="caution">
    <text evidence="2">The sequence shown here is derived from an EMBL/GenBank/DDBJ whole genome shotgun (WGS) entry which is preliminary data.</text>
</comment>
<evidence type="ECO:0000259" key="1">
    <source>
        <dbReference type="Pfam" id="PF18765"/>
    </source>
</evidence>
<dbReference type="Proteomes" id="UP000267654">
    <property type="component" value="Unassembled WGS sequence"/>
</dbReference>
<dbReference type="InterPro" id="IPR041633">
    <property type="entry name" value="Polbeta"/>
</dbReference>
<dbReference type="EMBL" id="QMQB01000155">
    <property type="protein sequence ID" value="RLE12476.1"/>
    <property type="molecule type" value="Genomic_DNA"/>
</dbReference>
<feature type="domain" description="Polymerase beta nucleotidyltransferase" evidence="1">
    <location>
        <begin position="9"/>
        <end position="104"/>
    </location>
</feature>
<organism evidence="2 3">
    <name type="scientific">Aerophobetes bacterium</name>
    <dbReference type="NCBI Taxonomy" id="2030807"/>
    <lineage>
        <taxon>Bacteria</taxon>
        <taxon>Candidatus Aerophobota</taxon>
    </lineage>
</organism>
<dbReference type="NCBIfam" id="NF047752">
    <property type="entry name" value="MntA_antitoxin"/>
    <property type="match status" value="1"/>
</dbReference>
<evidence type="ECO:0000313" key="2">
    <source>
        <dbReference type="EMBL" id="RLE12476.1"/>
    </source>
</evidence>
<evidence type="ECO:0000313" key="3">
    <source>
        <dbReference type="Proteomes" id="UP000267654"/>
    </source>
</evidence>
<keyword evidence="2" id="KW-0808">Transferase</keyword>
<dbReference type="AlphaFoldDB" id="A0A662DEX2"/>
<dbReference type="CDD" id="cd05403">
    <property type="entry name" value="NT_KNTase_like"/>
    <property type="match status" value="1"/>
</dbReference>
<dbReference type="PANTHER" id="PTHR43852:SF3">
    <property type="entry name" value="NUCLEOTIDYLTRANSFERASE"/>
    <property type="match status" value="1"/>
</dbReference>